<dbReference type="InterPro" id="IPR032330">
    <property type="entry name" value="EF-G-binding_C"/>
</dbReference>
<sequence length="217" mass="25040">MEEIIYPYQYFAIQNQVKFLISSYQSVNDPKTIEAVQAQAVEEINQILDDLSEEQIFAEFKEVILDRSLTNEKADRLLLNIKEVVIPFKIPTNKQLEKTFKKVKKLKVPNFESFDLKESSFIGWNDSGNQKKFIIYYADGKLEGIYGNQSNDSIKNVCSICHKTSQVALFLATTKTGSEGTYTKKGNYICTDSQNCNRQIIDINHFENFTQEVKFQK</sequence>
<organism evidence="3 4">
    <name type="scientific">Floricoccus tropicus</name>
    <dbReference type="NCBI Taxonomy" id="1859473"/>
    <lineage>
        <taxon>Bacteria</taxon>
        <taxon>Bacillati</taxon>
        <taxon>Bacillota</taxon>
        <taxon>Bacilli</taxon>
        <taxon>Lactobacillales</taxon>
        <taxon>Streptococcaceae</taxon>
        <taxon>Floricoccus</taxon>
    </lineage>
</organism>
<evidence type="ECO:0000313" key="4">
    <source>
        <dbReference type="Proteomes" id="UP000178622"/>
    </source>
</evidence>
<dbReference type="InterPro" id="IPR038344">
    <property type="entry name" value="EF-G_N_sf"/>
</dbReference>
<proteinExistence type="predicted"/>
<reference evidence="4" key="1">
    <citation type="submission" date="2016-09" db="EMBL/GenBank/DDBJ databases">
        <title>Draft genome sequence of a novel species of the family Streptococcaceae isolated from flowers.</title>
        <authorList>
            <person name="Chuah L.-O."/>
            <person name="Yap K.-P."/>
            <person name="Thong K.L."/>
            <person name="Liong M.T."/>
            <person name="Ahmad R."/>
            <person name="Rusul G."/>
        </authorList>
    </citation>
    <scope>NUCLEOTIDE SEQUENCE [LARGE SCALE GENOMIC DNA]</scope>
    <source>
        <strain evidence="4">DF1</strain>
    </source>
</reference>
<accession>A0A1E8GRH6</accession>
<dbReference type="STRING" id="1859473.BG261_08920"/>
<dbReference type="Proteomes" id="UP000178622">
    <property type="component" value="Unassembled WGS sequence"/>
</dbReference>
<dbReference type="Gene3D" id="1.20.1280.250">
    <property type="match status" value="1"/>
</dbReference>
<name>A0A1E8GRH6_9LACT</name>
<keyword evidence="3" id="KW-0251">Elongation factor</keyword>
<keyword evidence="3" id="KW-0648">Protein biosynthesis</keyword>
<dbReference type="CDD" id="cd16342">
    <property type="entry name" value="FusC_FusB"/>
    <property type="match status" value="1"/>
</dbReference>
<evidence type="ECO:0000313" key="3">
    <source>
        <dbReference type="EMBL" id="OFI50233.1"/>
    </source>
</evidence>
<dbReference type="EMBL" id="MKIR01000002">
    <property type="protein sequence ID" value="OFI50233.1"/>
    <property type="molecule type" value="Genomic_DNA"/>
</dbReference>
<evidence type="ECO:0000259" key="2">
    <source>
        <dbReference type="Pfam" id="PF16571"/>
    </source>
</evidence>
<feature type="domain" description="Elongation factor G-binding protein C-terminal treble-clef zinc-finger" evidence="2">
    <location>
        <begin position="102"/>
        <end position="200"/>
    </location>
</feature>
<dbReference type="OrthoDB" id="1891078at2"/>
<dbReference type="RefSeq" id="WP_070791453.1">
    <property type="nucleotide sequence ID" value="NZ_MKIR01000002.1"/>
</dbReference>
<dbReference type="Pfam" id="PF07299">
    <property type="entry name" value="EF-G-binding_N"/>
    <property type="match status" value="1"/>
</dbReference>
<feature type="domain" description="Elongation factor G-binding protein N-terminal" evidence="1">
    <location>
        <begin position="5"/>
        <end position="89"/>
    </location>
</feature>
<dbReference type="GO" id="GO:0003746">
    <property type="term" value="F:translation elongation factor activity"/>
    <property type="evidence" value="ECO:0007669"/>
    <property type="project" value="UniProtKB-KW"/>
</dbReference>
<dbReference type="Pfam" id="PF16571">
    <property type="entry name" value="FBP_C"/>
    <property type="match status" value="1"/>
</dbReference>
<dbReference type="AlphaFoldDB" id="A0A1E8GRH6"/>
<evidence type="ECO:0000259" key="1">
    <source>
        <dbReference type="Pfam" id="PF07299"/>
    </source>
</evidence>
<protein>
    <submittedName>
        <fullName evidence="3">Elongation factor G-binding protein</fullName>
    </submittedName>
</protein>
<dbReference type="InterPro" id="IPR010841">
    <property type="entry name" value="EF-G-binding_N"/>
</dbReference>
<keyword evidence="4" id="KW-1185">Reference proteome</keyword>
<comment type="caution">
    <text evidence="3">The sequence shown here is derived from an EMBL/GenBank/DDBJ whole genome shotgun (WGS) entry which is preliminary data.</text>
</comment>
<gene>
    <name evidence="3" type="ORF">BG261_08920</name>
</gene>